<evidence type="ECO:0000313" key="1">
    <source>
        <dbReference type="EMBL" id="SFK35664.1"/>
    </source>
</evidence>
<accession>A0A1I3YUX1</accession>
<evidence type="ECO:0000313" key="2">
    <source>
        <dbReference type="Proteomes" id="UP000323300"/>
    </source>
</evidence>
<dbReference type="Gene3D" id="3.10.180.10">
    <property type="entry name" value="2,3-Dihydroxybiphenyl 1,2-Dioxygenase, domain 1"/>
    <property type="match status" value="1"/>
</dbReference>
<protein>
    <recommendedName>
        <fullName evidence="3">Glyoxalase-like domain-containing protein</fullName>
    </recommendedName>
</protein>
<gene>
    <name evidence="1" type="ORF">SAMN04488498_105185</name>
</gene>
<proteinExistence type="predicted"/>
<dbReference type="Proteomes" id="UP000323300">
    <property type="component" value="Unassembled WGS sequence"/>
</dbReference>
<dbReference type="SUPFAM" id="SSF54593">
    <property type="entry name" value="Glyoxalase/Bleomycin resistance protein/Dihydroxybiphenyl dioxygenase"/>
    <property type="match status" value="1"/>
</dbReference>
<keyword evidence="2" id="KW-1185">Reference proteome</keyword>
<sequence>MGEGRTSLMLYQAGKAQKTGQSTVKLVFDVEDVAPFSEKCAAAGLEFGALHHADGYVLANARDPSGNPISISSRAFRGRKL</sequence>
<evidence type="ECO:0008006" key="3">
    <source>
        <dbReference type="Google" id="ProtNLM"/>
    </source>
</evidence>
<name>A0A1I3YUX1_9HYPH</name>
<dbReference type="InterPro" id="IPR029068">
    <property type="entry name" value="Glyas_Bleomycin-R_OHBP_Dase"/>
</dbReference>
<dbReference type="AlphaFoldDB" id="A0A1I3YUX1"/>
<reference evidence="1 2" key="1">
    <citation type="submission" date="2016-10" db="EMBL/GenBank/DDBJ databases">
        <authorList>
            <person name="Varghese N."/>
            <person name="Submissions S."/>
        </authorList>
    </citation>
    <scope>NUCLEOTIDE SEQUENCE [LARGE SCALE GENOMIC DNA]</scope>
    <source>
        <strain evidence="1 2">DSM 21822</strain>
    </source>
</reference>
<organism evidence="1 2">
    <name type="scientific">Neomesorhizobium albiziae</name>
    <dbReference type="NCBI Taxonomy" id="335020"/>
    <lineage>
        <taxon>Bacteria</taxon>
        <taxon>Pseudomonadati</taxon>
        <taxon>Pseudomonadota</taxon>
        <taxon>Alphaproteobacteria</taxon>
        <taxon>Hyphomicrobiales</taxon>
        <taxon>Phyllobacteriaceae</taxon>
        <taxon>Neomesorhizobium</taxon>
    </lineage>
</organism>
<dbReference type="EMBL" id="FOSL01000005">
    <property type="protein sequence ID" value="SFK35664.1"/>
    <property type="molecule type" value="Genomic_DNA"/>
</dbReference>